<gene>
    <name evidence="1" type="ORF">JHL16_13505</name>
</gene>
<name>A0ACC5R4E0_9HYPH</name>
<keyword evidence="2" id="KW-1185">Reference proteome</keyword>
<sequence>MGFDLFWALLIFTVVMSVTPGPNTMMLLASGVNFGFRATVPHMTGITLGFGAMTAVVGLGLGELFKLYPMIYSVLGIAGAVYMLFLAWKIATATAVGESRSAGRPMTFLQAAAFQWVNPKAWVMVITAFTAYSIPDAHLASVVLLTVTFMAIGVPACVVWILFGTGLRRWLENPKRLRVFNITMAVLLVLSLVPAFWHG</sequence>
<proteinExistence type="predicted"/>
<evidence type="ECO:0000313" key="2">
    <source>
        <dbReference type="Proteomes" id="UP000616151"/>
    </source>
</evidence>
<protein>
    <submittedName>
        <fullName evidence="1">LysE family translocator</fullName>
    </submittedName>
</protein>
<evidence type="ECO:0000313" key="1">
    <source>
        <dbReference type="EMBL" id="MBK1867366.1"/>
    </source>
</evidence>
<accession>A0ACC5R4E0</accession>
<dbReference type="Proteomes" id="UP000616151">
    <property type="component" value="Unassembled WGS sequence"/>
</dbReference>
<comment type="caution">
    <text evidence="1">The sequence shown here is derived from an EMBL/GenBank/DDBJ whole genome shotgun (WGS) entry which is preliminary data.</text>
</comment>
<dbReference type="EMBL" id="JAENHL010000007">
    <property type="protein sequence ID" value="MBK1867366.1"/>
    <property type="molecule type" value="Genomic_DNA"/>
</dbReference>
<reference evidence="1" key="1">
    <citation type="submission" date="2021-01" db="EMBL/GenBank/DDBJ databases">
        <authorList>
            <person name="Sun Q."/>
        </authorList>
    </citation>
    <scope>NUCLEOTIDE SEQUENCE</scope>
    <source>
        <strain evidence="1">YIM B02566</strain>
    </source>
</reference>
<organism evidence="1 2">
    <name type="scientific">Taklimakanibacter albus</name>
    <dbReference type="NCBI Taxonomy" id="2800327"/>
    <lineage>
        <taxon>Bacteria</taxon>
        <taxon>Pseudomonadati</taxon>
        <taxon>Pseudomonadota</taxon>
        <taxon>Alphaproteobacteria</taxon>
        <taxon>Hyphomicrobiales</taxon>
        <taxon>Aestuariivirgaceae</taxon>
        <taxon>Taklimakanibacter</taxon>
    </lineage>
</organism>